<dbReference type="EMBL" id="KZ613529">
    <property type="protein sequence ID" value="PMD13599.1"/>
    <property type="molecule type" value="Genomic_DNA"/>
</dbReference>
<gene>
    <name evidence="3" type="ORF">NA56DRAFT_694618</name>
</gene>
<keyword evidence="2" id="KW-1133">Transmembrane helix</keyword>
<keyword evidence="2" id="KW-0812">Transmembrane</keyword>
<evidence type="ECO:0008006" key="5">
    <source>
        <dbReference type="Google" id="ProtNLM"/>
    </source>
</evidence>
<evidence type="ECO:0000313" key="3">
    <source>
        <dbReference type="EMBL" id="PMD13599.1"/>
    </source>
</evidence>
<dbReference type="Gene3D" id="1.20.58.340">
    <property type="entry name" value="Magnesium transport protein CorA, transmembrane region"/>
    <property type="match status" value="1"/>
</dbReference>
<dbReference type="Proteomes" id="UP000235672">
    <property type="component" value="Unassembled WGS sequence"/>
</dbReference>
<feature type="transmembrane region" description="Helical" evidence="2">
    <location>
        <begin position="550"/>
        <end position="569"/>
    </location>
</feature>
<dbReference type="STRING" id="1745343.A0A2J6PHZ5"/>
<evidence type="ECO:0000256" key="2">
    <source>
        <dbReference type="SAM" id="Phobius"/>
    </source>
</evidence>
<organism evidence="3 4">
    <name type="scientific">Hyaloscypha hepaticicola</name>
    <dbReference type="NCBI Taxonomy" id="2082293"/>
    <lineage>
        <taxon>Eukaryota</taxon>
        <taxon>Fungi</taxon>
        <taxon>Dikarya</taxon>
        <taxon>Ascomycota</taxon>
        <taxon>Pezizomycotina</taxon>
        <taxon>Leotiomycetes</taxon>
        <taxon>Helotiales</taxon>
        <taxon>Hyaloscyphaceae</taxon>
        <taxon>Hyaloscypha</taxon>
    </lineage>
</organism>
<feature type="transmembrane region" description="Helical" evidence="2">
    <location>
        <begin position="581"/>
        <end position="602"/>
    </location>
</feature>
<keyword evidence="2" id="KW-0472">Membrane</keyword>
<accession>A0A2J6PHZ5</accession>
<sequence length="628" mass="72322">MGQKLSAYLPEDNDPWFRPNLRTKEYEDFGDAYSEDIYKNVSKKWVLEHKPGPAPGVNRDYLAFVKTIKDHWLHLRLLADFMQIGTHPERWKNLHGPAKEHEEDRKARLARVKVCRLDYNATGSPKTAIFDSTKDDPAKGETAAARLAQDIKSSVDQSVQLRLYVVEDLSSDVIELLGNGLDIEPSFFRAHIVDYAWYNVRDRWRDPPNLDVMSGQQWWVQLRYVTARYFKSREEFDEAAKEAERFNILRRPDNDISNNSWWDDKNAIVGLTRSRATFWLKRDREIGEPAIAVLLLDPTVDKGDPLWRGRRNWIPTPSPKKPEREWGDLKILEPKKFFDDFLFWAEQPEAFSSTGSISNTHHIPMQVLLHLVCTEWRTMSDYIKTRLCQIDLEILKPEKFAASRQVDKALDKLNMWRRFIPLYREMVSETLEQVFRFPCNTEKFATTDAAINGATTPHCQGESTQSTAVASQDGTQSQGGRLSPRSRPPSSRGNAKLGSIVAYRNDFLLILSYLEEYQKRIDRLTSVVTAAIQIEDSRRALGDARNIGRLTWLATFFIPFSLIATAFCMQPHVTDISDTTVKYYFAAALPLAVITILVAWVLSHLWVQHGWARLLNALHGKGKKEKKH</sequence>
<feature type="region of interest" description="Disordered" evidence="1">
    <location>
        <begin position="455"/>
        <end position="494"/>
    </location>
</feature>
<name>A0A2J6PHZ5_9HELO</name>
<feature type="compositionally biased region" description="Polar residues" evidence="1">
    <location>
        <begin position="455"/>
        <end position="478"/>
    </location>
</feature>
<dbReference type="AlphaFoldDB" id="A0A2J6PHZ5"/>
<feature type="compositionally biased region" description="Low complexity" evidence="1">
    <location>
        <begin position="479"/>
        <end position="493"/>
    </location>
</feature>
<dbReference type="OrthoDB" id="5428055at2759"/>
<protein>
    <recommendedName>
        <fullName evidence="5">Cora-domain-containing protein</fullName>
    </recommendedName>
</protein>
<keyword evidence="4" id="KW-1185">Reference proteome</keyword>
<evidence type="ECO:0000313" key="4">
    <source>
        <dbReference type="Proteomes" id="UP000235672"/>
    </source>
</evidence>
<evidence type="ECO:0000256" key="1">
    <source>
        <dbReference type="SAM" id="MobiDB-lite"/>
    </source>
</evidence>
<proteinExistence type="predicted"/>
<reference evidence="3 4" key="1">
    <citation type="submission" date="2016-05" db="EMBL/GenBank/DDBJ databases">
        <title>A degradative enzymes factory behind the ericoid mycorrhizal symbiosis.</title>
        <authorList>
            <consortium name="DOE Joint Genome Institute"/>
            <person name="Martino E."/>
            <person name="Morin E."/>
            <person name="Grelet G."/>
            <person name="Kuo A."/>
            <person name="Kohler A."/>
            <person name="Daghino S."/>
            <person name="Barry K."/>
            <person name="Choi C."/>
            <person name="Cichocki N."/>
            <person name="Clum A."/>
            <person name="Copeland A."/>
            <person name="Hainaut M."/>
            <person name="Haridas S."/>
            <person name="Labutti K."/>
            <person name="Lindquist E."/>
            <person name="Lipzen A."/>
            <person name="Khouja H.-R."/>
            <person name="Murat C."/>
            <person name="Ohm R."/>
            <person name="Olson A."/>
            <person name="Spatafora J."/>
            <person name="Veneault-Fourrey C."/>
            <person name="Henrissat B."/>
            <person name="Grigoriev I."/>
            <person name="Martin F."/>
            <person name="Perotto S."/>
        </authorList>
    </citation>
    <scope>NUCLEOTIDE SEQUENCE [LARGE SCALE GENOMIC DNA]</scope>
    <source>
        <strain evidence="3 4">UAMH 7357</strain>
    </source>
</reference>